<dbReference type="InterPro" id="IPR052483">
    <property type="entry name" value="bZIP_transcription_regulators"/>
</dbReference>
<proteinExistence type="predicted"/>
<dbReference type="SMART" id="SM00338">
    <property type="entry name" value="BRLZ"/>
    <property type="match status" value="1"/>
</dbReference>
<dbReference type="InterPro" id="IPR043502">
    <property type="entry name" value="DNA/RNA_pol_sf"/>
</dbReference>
<keyword evidence="3" id="KW-0804">Transcription</keyword>
<accession>A0A803QJN4</accession>
<dbReference type="Gene3D" id="3.30.70.270">
    <property type="match status" value="1"/>
</dbReference>
<dbReference type="GO" id="GO:0003700">
    <property type="term" value="F:DNA-binding transcription factor activity"/>
    <property type="evidence" value="ECO:0007669"/>
    <property type="project" value="InterPro"/>
</dbReference>
<dbReference type="AlphaFoldDB" id="A0A803QJN4"/>
<protein>
    <recommendedName>
        <fullName evidence="7">BZIP domain-containing protein</fullName>
    </recommendedName>
</protein>
<evidence type="ECO:0000256" key="6">
    <source>
        <dbReference type="SAM" id="MobiDB-lite"/>
    </source>
</evidence>
<dbReference type="Gene3D" id="1.20.5.170">
    <property type="match status" value="1"/>
</dbReference>
<dbReference type="GO" id="GO:0003677">
    <property type="term" value="F:DNA binding"/>
    <property type="evidence" value="ECO:0007669"/>
    <property type="project" value="TreeGrafter"/>
</dbReference>
<reference evidence="8" key="1">
    <citation type="submission" date="2021-03" db="UniProtKB">
        <authorList>
            <consortium name="EnsemblPlants"/>
        </authorList>
    </citation>
    <scope>IDENTIFICATION</scope>
</reference>
<evidence type="ECO:0000256" key="3">
    <source>
        <dbReference type="ARBA" id="ARBA00023163"/>
    </source>
</evidence>
<organism evidence="8 9">
    <name type="scientific">Cannabis sativa</name>
    <name type="common">Hemp</name>
    <name type="synonym">Marijuana</name>
    <dbReference type="NCBI Taxonomy" id="3483"/>
    <lineage>
        <taxon>Eukaryota</taxon>
        <taxon>Viridiplantae</taxon>
        <taxon>Streptophyta</taxon>
        <taxon>Embryophyta</taxon>
        <taxon>Tracheophyta</taxon>
        <taxon>Spermatophyta</taxon>
        <taxon>Magnoliopsida</taxon>
        <taxon>eudicotyledons</taxon>
        <taxon>Gunneridae</taxon>
        <taxon>Pentapetalae</taxon>
        <taxon>rosids</taxon>
        <taxon>fabids</taxon>
        <taxon>Rosales</taxon>
        <taxon>Cannabaceae</taxon>
        <taxon>Cannabis</taxon>
    </lineage>
</organism>
<dbReference type="InterPro" id="IPR043128">
    <property type="entry name" value="Rev_trsase/Diguanyl_cyclase"/>
</dbReference>
<dbReference type="FunFam" id="1.20.5.170:FF:000057">
    <property type="entry name" value="Basic leucine zipper 61"/>
    <property type="match status" value="1"/>
</dbReference>
<evidence type="ECO:0000256" key="5">
    <source>
        <dbReference type="ARBA" id="ARBA00066000"/>
    </source>
</evidence>
<dbReference type="CDD" id="cd14703">
    <property type="entry name" value="bZIP_plant_RF2"/>
    <property type="match status" value="1"/>
</dbReference>
<dbReference type="PANTHER" id="PTHR46391">
    <property type="entry name" value="BASIC LEUCINE ZIPPER 34"/>
    <property type="match status" value="1"/>
</dbReference>
<dbReference type="InterPro" id="IPR041577">
    <property type="entry name" value="RT_RNaseH_2"/>
</dbReference>
<sequence length="396" mass="44253">MLDECRGGGGAGSVVAPPQGGATLPGSGGHGEFDRFDDEQFMSMFNDEMASMAVAGPNVSSSNPSTPSDHNSINDEKEMQVDRSSSKQQQHVKNESEEVDSQCNSDSNPNPNGTTTTNAANDRIIDPKRVKRILANRQSAQRSRVRKLQYISELERSVTSLQAEVSVLSPRVAFLDHQRLLLNVDNSALKQRIAALAQDKIFKDEPYPLRASDHIRSTPIQIVTMSTLIRFKIDEQKNSHHLEGEYCGQLWLIGLNPTISIRGFLGLIGYYRRFVPHYAFIAAPLTDLLKKENFNWNPQASFAFETLKSVMTHAQILALPDFSKEFIIKTDALNDKLEWLDMVAQNPNLEAAASIGINMEEKENGAAEIVHEAPTRGKRVCMRPKWLNDFVMVERR</sequence>
<dbReference type="SUPFAM" id="SSF57959">
    <property type="entry name" value="Leucine zipper domain"/>
    <property type="match status" value="1"/>
</dbReference>
<evidence type="ECO:0000313" key="8">
    <source>
        <dbReference type="EnsemblPlants" id="cds.evm.model.10.1419"/>
    </source>
</evidence>
<dbReference type="PROSITE" id="PS50217">
    <property type="entry name" value="BZIP"/>
    <property type="match status" value="1"/>
</dbReference>
<feature type="region of interest" description="Disordered" evidence="6">
    <location>
        <begin position="1"/>
        <end position="38"/>
    </location>
</feature>
<dbReference type="PANTHER" id="PTHR46391:SF20">
    <property type="entry name" value="BASIC LEUCINE ZIPPER 61"/>
    <property type="match status" value="1"/>
</dbReference>
<keyword evidence="4" id="KW-0539">Nucleus</keyword>
<dbReference type="EnsemblPlants" id="evm.model.10.1419">
    <property type="protein sequence ID" value="cds.evm.model.10.1419"/>
    <property type="gene ID" value="evm.TU.10.1419"/>
</dbReference>
<dbReference type="FunFam" id="3.30.70.270:FF:000020">
    <property type="entry name" value="Transposon Tf2-6 polyprotein-like Protein"/>
    <property type="match status" value="1"/>
</dbReference>
<comment type="subcellular location">
    <subcellularLocation>
        <location evidence="1">Nucleus</location>
    </subcellularLocation>
</comment>
<feature type="compositionally biased region" description="Low complexity" evidence="6">
    <location>
        <begin position="13"/>
        <end position="22"/>
    </location>
</feature>
<dbReference type="PROSITE" id="PS00036">
    <property type="entry name" value="BZIP_BASIC"/>
    <property type="match status" value="1"/>
</dbReference>
<dbReference type="InterPro" id="IPR046347">
    <property type="entry name" value="bZIP_sf"/>
</dbReference>
<dbReference type="SUPFAM" id="SSF56672">
    <property type="entry name" value="DNA/RNA polymerases"/>
    <property type="match status" value="1"/>
</dbReference>
<dbReference type="GO" id="GO:0005634">
    <property type="term" value="C:nucleus"/>
    <property type="evidence" value="ECO:0007669"/>
    <property type="project" value="UniProtKB-SubCell"/>
</dbReference>
<feature type="compositionally biased region" description="Low complexity" evidence="6">
    <location>
        <begin position="104"/>
        <end position="122"/>
    </location>
</feature>
<dbReference type="InterPro" id="IPR004827">
    <property type="entry name" value="bZIP"/>
</dbReference>
<evidence type="ECO:0000256" key="4">
    <source>
        <dbReference type="ARBA" id="ARBA00023242"/>
    </source>
</evidence>
<evidence type="ECO:0000259" key="7">
    <source>
        <dbReference type="PROSITE" id="PS50217"/>
    </source>
</evidence>
<dbReference type="Pfam" id="PF00170">
    <property type="entry name" value="bZIP_1"/>
    <property type="match status" value="1"/>
</dbReference>
<feature type="region of interest" description="Disordered" evidence="6">
    <location>
        <begin position="52"/>
        <end position="125"/>
    </location>
</feature>
<comment type="subunit">
    <text evidence="5">Forms heterodimers with BZIP18, BZIP43 and VIP1/BZIP51.</text>
</comment>
<feature type="compositionally biased region" description="Basic and acidic residues" evidence="6">
    <location>
        <begin position="72"/>
        <end position="85"/>
    </location>
</feature>
<feature type="compositionally biased region" description="Low complexity" evidence="6">
    <location>
        <begin position="57"/>
        <end position="71"/>
    </location>
</feature>
<dbReference type="Gramene" id="evm.model.10.1419">
    <property type="protein sequence ID" value="cds.evm.model.10.1419"/>
    <property type="gene ID" value="evm.TU.10.1419"/>
</dbReference>
<evidence type="ECO:0000256" key="1">
    <source>
        <dbReference type="ARBA" id="ARBA00004123"/>
    </source>
</evidence>
<dbReference type="GO" id="GO:0045893">
    <property type="term" value="P:positive regulation of DNA-templated transcription"/>
    <property type="evidence" value="ECO:0007669"/>
    <property type="project" value="TreeGrafter"/>
</dbReference>
<dbReference type="Proteomes" id="UP000596661">
    <property type="component" value="Unassembled WGS sequence"/>
</dbReference>
<keyword evidence="2" id="KW-0805">Transcription regulation</keyword>
<evidence type="ECO:0000313" key="9">
    <source>
        <dbReference type="Proteomes" id="UP000596661"/>
    </source>
</evidence>
<dbReference type="EMBL" id="UZAU01000821">
    <property type="status" value="NOT_ANNOTATED_CDS"/>
    <property type="molecule type" value="Genomic_DNA"/>
</dbReference>
<feature type="domain" description="BZIP" evidence="7">
    <location>
        <begin position="126"/>
        <end position="178"/>
    </location>
</feature>
<dbReference type="Pfam" id="PF17919">
    <property type="entry name" value="RT_RNaseH_2"/>
    <property type="match status" value="1"/>
</dbReference>
<name>A0A803QJN4_CANSA</name>
<dbReference type="InterPro" id="IPR044759">
    <property type="entry name" value="bZIP_RF2"/>
</dbReference>
<evidence type="ECO:0000256" key="2">
    <source>
        <dbReference type="ARBA" id="ARBA00023015"/>
    </source>
</evidence>
<keyword evidence="9" id="KW-1185">Reference proteome</keyword>